<organism evidence="2 5">
    <name type="scientific">Arthrobacter bambusae</name>
    <dbReference type="NCBI Taxonomy" id="1338426"/>
    <lineage>
        <taxon>Bacteria</taxon>
        <taxon>Bacillati</taxon>
        <taxon>Actinomycetota</taxon>
        <taxon>Actinomycetes</taxon>
        <taxon>Micrococcales</taxon>
        <taxon>Micrococcaceae</taxon>
        <taxon>Arthrobacter</taxon>
    </lineage>
</organism>
<reference evidence="2 4" key="1">
    <citation type="submission" date="2023-07" db="EMBL/GenBank/DDBJ databases">
        <title>Sorghum-associated microbial communities from plants grown in Nebraska, USA.</title>
        <authorList>
            <person name="Schachtman D."/>
        </authorList>
    </citation>
    <scope>NUCLEOTIDE SEQUENCE</scope>
    <source>
        <strain evidence="2">DS1006</strain>
        <strain evidence="3 4">DS1016</strain>
    </source>
</reference>
<feature type="transmembrane region" description="Helical" evidence="1">
    <location>
        <begin position="12"/>
        <end position="34"/>
    </location>
</feature>
<dbReference type="EMBL" id="JAUSTF010000001">
    <property type="protein sequence ID" value="MDQ0178617.1"/>
    <property type="molecule type" value="Genomic_DNA"/>
</dbReference>
<dbReference type="Proteomes" id="UP001230951">
    <property type="component" value="Unassembled WGS sequence"/>
</dbReference>
<keyword evidence="1" id="KW-0812">Transmembrane</keyword>
<evidence type="ECO:0000313" key="2">
    <source>
        <dbReference type="EMBL" id="MDP9905643.1"/>
    </source>
</evidence>
<name>A0AAW8DKN5_9MICC</name>
<evidence type="ECO:0000313" key="5">
    <source>
        <dbReference type="Proteomes" id="UP001242995"/>
    </source>
</evidence>
<evidence type="ECO:0000313" key="4">
    <source>
        <dbReference type="Proteomes" id="UP001230951"/>
    </source>
</evidence>
<keyword evidence="4" id="KW-1185">Reference proteome</keyword>
<dbReference type="AlphaFoldDB" id="A0AAW8DKN5"/>
<gene>
    <name evidence="2" type="ORF">J2S90_002614</name>
    <name evidence="3" type="ORF">J2S93_000024</name>
</gene>
<proteinExistence type="predicted"/>
<comment type="caution">
    <text evidence="2">The sequence shown here is derived from an EMBL/GenBank/DDBJ whole genome shotgun (WGS) entry which is preliminary data.</text>
</comment>
<evidence type="ECO:0000256" key="1">
    <source>
        <dbReference type="SAM" id="Phobius"/>
    </source>
</evidence>
<accession>A0AAW8DKN5</accession>
<evidence type="ECO:0000313" key="3">
    <source>
        <dbReference type="EMBL" id="MDQ0178617.1"/>
    </source>
</evidence>
<dbReference type="RefSeq" id="WP_306961799.1">
    <property type="nucleotide sequence ID" value="NZ_JAUSRG010000006.1"/>
</dbReference>
<keyword evidence="1" id="KW-0472">Membrane</keyword>
<sequence>MAATGALFLGNVATLAVSFWVLGGPVAIALLAVFSLRDTRARTFAMYSSGPGVSWLYRLTVASSLAAVVISALSIANWAGRL</sequence>
<protein>
    <submittedName>
        <fullName evidence="2">Uncharacterized protein</fullName>
    </submittedName>
</protein>
<dbReference type="EMBL" id="JAUSRG010000006">
    <property type="protein sequence ID" value="MDP9905643.1"/>
    <property type="molecule type" value="Genomic_DNA"/>
</dbReference>
<keyword evidence="1" id="KW-1133">Transmembrane helix</keyword>
<dbReference type="Proteomes" id="UP001242995">
    <property type="component" value="Unassembled WGS sequence"/>
</dbReference>
<feature type="transmembrane region" description="Helical" evidence="1">
    <location>
        <begin position="55"/>
        <end position="79"/>
    </location>
</feature>